<dbReference type="Proteomes" id="UP000612349">
    <property type="component" value="Unassembled WGS sequence"/>
</dbReference>
<evidence type="ECO:0000313" key="2">
    <source>
        <dbReference type="Proteomes" id="UP000612349"/>
    </source>
</evidence>
<evidence type="ECO:0008006" key="3">
    <source>
        <dbReference type="Google" id="ProtNLM"/>
    </source>
</evidence>
<dbReference type="InterPro" id="IPR016024">
    <property type="entry name" value="ARM-type_fold"/>
</dbReference>
<dbReference type="Gene3D" id="1.25.10.10">
    <property type="entry name" value="Leucine-rich Repeat Variant"/>
    <property type="match status" value="1"/>
</dbReference>
<reference evidence="1" key="1">
    <citation type="journal article" date="2014" name="Int. J. Syst. Evol. Microbiol.">
        <title>Complete genome sequence of Corynebacterium casei LMG S-19264T (=DSM 44701T), isolated from a smear-ripened cheese.</title>
        <authorList>
            <consortium name="US DOE Joint Genome Institute (JGI-PGF)"/>
            <person name="Walter F."/>
            <person name="Albersmeier A."/>
            <person name="Kalinowski J."/>
            <person name="Ruckert C."/>
        </authorList>
    </citation>
    <scope>NUCLEOTIDE SEQUENCE</scope>
    <source>
        <strain evidence="1">CGMCC 1.15360</strain>
    </source>
</reference>
<dbReference type="EMBL" id="BMIP01000013">
    <property type="protein sequence ID" value="GGD82984.1"/>
    <property type="molecule type" value="Genomic_DNA"/>
</dbReference>
<dbReference type="InterPro" id="IPR011989">
    <property type="entry name" value="ARM-like"/>
</dbReference>
<evidence type="ECO:0000313" key="1">
    <source>
        <dbReference type="EMBL" id="GGD82984.1"/>
    </source>
</evidence>
<name>A0A916ZAB8_9SPHN</name>
<sequence length="105" mass="11390">MGVLDVLRTFADDTNSEIRCAVLRALAKLGHPSAQAWVMSGLSDPNASVRLQAIAAIVGLGIKGAVPELVRLRDDEKLWVRLRAEQALEHFNPDNTEKRTVGTTG</sequence>
<comment type="caution">
    <text evidence="1">The sequence shown here is derived from an EMBL/GenBank/DDBJ whole genome shotgun (WGS) entry which is preliminary data.</text>
</comment>
<reference evidence="1" key="2">
    <citation type="submission" date="2020-09" db="EMBL/GenBank/DDBJ databases">
        <authorList>
            <person name="Sun Q."/>
            <person name="Zhou Y."/>
        </authorList>
    </citation>
    <scope>NUCLEOTIDE SEQUENCE</scope>
    <source>
        <strain evidence="1">CGMCC 1.15360</strain>
    </source>
</reference>
<organism evidence="1 2">
    <name type="scientific">Croceicoccus mobilis</name>
    <dbReference type="NCBI Taxonomy" id="1703339"/>
    <lineage>
        <taxon>Bacteria</taxon>
        <taxon>Pseudomonadati</taxon>
        <taxon>Pseudomonadota</taxon>
        <taxon>Alphaproteobacteria</taxon>
        <taxon>Sphingomonadales</taxon>
        <taxon>Erythrobacteraceae</taxon>
        <taxon>Croceicoccus</taxon>
    </lineage>
</organism>
<dbReference type="SUPFAM" id="SSF48371">
    <property type="entry name" value="ARM repeat"/>
    <property type="match status" value="1"/>
</dbReference>
<protein>
    <recommendedName>
        <fullName evidence="3">HEAT repeat domain-containing protein</fullName>
    </recommendedName>
</protein>
<dbReference type="Pfam" id="PF13646">
    <property type="entry name" value="HEAT_2"/>
    <property type="match status" value="1"/>
</dbReference>
<proteinExistence type="predicted"/>
<dbReference type="AlphaFoldDB" id="A0A916ZAB8"/>
<accession>A0A916ZAB8</accession>
<gene>
    <name evidence="1" type="ORF">GCM10010990_36310</name>
</gene>
<keyword evidence="2" id="KW-1185">Reference proteome</keyword>